<dbReference type="Proteomes" id="UP000626092">
    <property type="component" value="Unassembled WGS sequence"/>
</dbReference>
<name>A0A834GJE2_RHOSS</name>
<dbReference type="GO" id="GO:0005737">
    <property type="term" value="C:cytoplasm"/>
    <property type="evidence" value="ECO:0007669"/>
    <property type="project" value="UniProtKB-SubCell"/>
</dbReference>
<feature type="region of interest" description="Disordered" evidence="4">
    <location>
        <begin position="311"/>
        <end position="346"/>
    </location>
</feature>
<feature type="region of interest" description="Disordered" evidence="4">
    <location>
        <begin position="376"/>
        <end position="402"/>
    </location>
</feature>
<evidence type="ECO:0000256" key="4">
    <source>
        <dbReference type="SAM" id="MobiDB-lite"/>
    </source>
</evidence>
<protein>
    <recommendedName>
        <fullName evidence="5">HAUS augmin-like complex subunit 6 N-terminal domain-containing protein</fullName>
    </recommendedName>
</protein>
<dbReference type="GO" id="GO:0000159">
    <property type="term" value="C:protein phosphatase type 2A complex"/>
    <property type="evidence" value="ECO:0007669"/>
    <property type="project" value="InterPro"/>
</dbReference>
<keyword evidence="3" id="KW-0963">Cytoplasm</keyword>
<feature type="region of interest" description="Disordered" evidence="4">
    <location>
        <begin position="784"/>
        <end position="855"/>
    </location>
</feature>
<keyword evidence="7" id="KW-1185">Reference proteome</keyword>
<proteinExistence type="inferred from homology"/>
<sequence length="1264" mass="141816">MYTNCLLLGLDPSIIGVGANNGSSTSRVGLFRHSNPKLGEQLLYFILSSLRGPLQSAKDFDKVWPIFDSAQSRDFRKVVQSIISELESQGALPRSNSRVSSLATCCGPRFVELLWQLSLHALREVHRRTFTSDVASNPLPSSLTDVAFSHAATLLPVTKARIALERRRFLKNAETAVERQAMWSNLAHEMTAEFRGLSAEEAYLLQEAEKLHDLRNKVKVEGELWDELVSSSSQNSHLVQRATRLWDSLLSRKGQHEVLAAGPIEDLIAHREHRYRISGSALLAAMDQSSQVPYTDALSAHPGSMLDDEVNTDGSCCNTNRENSNNGFDSSRAQNEETFSRVDDRSGRVHPTVDIAEILRRWTHALQRIHKQSLHLAKAKDGEGPELLRTSHSDSSSGHAESLAATLAEHRQHLASIQDWKSGMTTIILVNMILCGEFASVEVKSANTVNVETNVLINQLKGVAPAIQNSITEFTEEVNSINLPPASKHHGRSTLPITAQSSGRMMESSNNEAADVASRLSTVQLDKVSASPPALKLPPLFSVTPNSTGKVGNVQKQLTLAQTYQTENISERKSVDQAQSINHVHYALQDSDDSYIQSLKRSVREAALSTQTCNLELSKEIRSDDSSRHFFVPLSATGFSRLGPDKKLGSTSSKVLFASQDPSVDNHAPEAHAQAKYNGSSHVLDDLDSFQEFDRLNAFLSTAGSNYAVSDSQKSYFDTEDQVFSPLLLMDTSLLADSYEDLLDEKGIHPLRLELSSTAVSYVRKTLRVVIEVMIKQILNRLPRKTSKSAENRDGGTSTSSSNASSSLRSGDLASNPYGNWNATPLPGQNPTSNSGISHGNNKFPQALNSKPNGNSTVTSYELLPSFRDVPNSEKQNLFIRKLNLCCVVFDFSDPTKNLKEKEIKRQTLVELVDYVTSADGKFTEPVVQEMVKMVSVNLFRTLTSQPRENKVLEAVDMEEDEPMMEPAWPHLQIVYEFFLRFVASPGMDAKLAKRYVDHSFVVRLLDLFDSEDPREREYSKTVLHRIYGKFMVHRPFIRKTINNIFYRFIFETEKHNGIAELLEILGSIINGFALPLKEEHKLFLVRALIPLHKPKCIPMYHQQLSYCITQFVEKDCKLADTVIRGLLRYWPITNSSKEVMFLGELEEVLEATQPPEFQRCMVAERALFLWNNDHIDNLIKQNRKVILPIIFPALEENVTKHWNQAVQSLTLNVRKIFSDIDPELFEECLLKFEEDKAQEEEIKLKREATWKRLEEIAAMKSAK</sequence>
<organism evidence="6 7">
    <name type="scientific">Rhododendron simsii</name>
    <name type="common">Sims's rhododendron</name>
    <dbReference type="NCBI Taxonomy" id="118357"/>
    <lineage>
        <taxon>Eukaryota</taxon>
        <taxon>Viridiplantae</taxon>
        <taxon>Streptophyta</taxon>
        <taxon>Embryophyta</taxon>
        <taxon>Tracheophyta</taxon>
        <taxon>Spermatophyta</taxon>
        <taxon>Magnoliopsida</taxon>
        <taxon>eudicotyledons</taxon>
        <taxon>Gunneridae</taxon>
        <taxon>Pentapetalae</taxon>
        <taxon>asterids</taxon>
        <taxon>Ericales</taxon>
        <taxon>Ericaceae</taxon>
        <taxon>Ericoideae</taxon>
        <taxon>Rhodoreae</taxon>
        <taxon>Rhododendron</taxon>
    </lineage>
</organism>
<gene>
    <name evidence="6" type="ORF">RHSIM_Rhsim08G0046300</name>
</gene>
<dbReference type="PANTHER" id="PTHR10257:SF60">
    <property type="entry name" value="SERINE_THREONINE PROTEIN PHOSPHATASE 2A 55 KDA REGULATORY SUBUNIT B' DELTA ISOFORM"/>
    <property type="match status" value="1"/>
</dbReference>
<comment type="subcellular location">
    <subcellularLocation>
        <location evidence="1">Cytoplasm</location>
    </subcellularLocation>
</comment>
<evidence type="ECO:0000256" key="1">
    <source>
        <dbReference type="ARBA" id="ARBA00004496"/>
    </source>
</evidence>
<dbReference type="EMBL" id="WJXA01000008">
    <property type="protein sequence ID" value="KAF7135463.1"/>
    <property type="molecule type" value="Genomic_DNA"/>
</dbReference>
<dbReference type="OrthoDB" id="5575722at2759"/>
<feature type="compositionally biased region" description="Low complexity" evidence="4">
    <location>
        <begin position="798"/>
        <end position="810"/>
    </location>
</feature>
<dbReference type="GO" id="GO:0019888">
    <property type="term" value="F:protein phosphatase regulator activity"/>
    <property type="evidence" value="ECO:0007669"/>
    <property type="project" value="InterPro"/>
</dbReference>
<dbReference type="AlphaFoldDB" id="A0A834GJE2"/>
<reference evidence="6" key="1">
    <citation type="submission" date="2019-11" db="EMBL/GenBank/DDBJ databases">
        <authorList>
            <person name="Liu Y."/>
            <person name="Hou J."/>
            <person name="Li T.-Q."/>
            <person name="Guan C.-H."/>
            <person name="Wu X."/>
            <person name="Wu H.-Z."/>
            <person name="Ling F."/>
            <person name="Zhang R."/>
            <person name="Shi X.-G."/>
            <person name="Ren J.-P."/>
            <person name="Chen E.-F."/>
            <person name="Sun J.-M."/>
        </authorList>
    </citation>
    <scope>NUCLEOTIDE SEQUENCE</scope>
    <source>
        <strain evidence="6">Adult_tree_wgs_1</strain>
        <tissue evidence="6">Leaves</tissue>
    </source>
</reference>
<accession>A0A834GJE2</accession>
<evidence type="ECO:0000256" key="2">
    <source>
        <dbReference type="ARBA" id="ARBA00009745"/>
    </source>
</evidence>
<evidence type="ECO:0000313" key="7">
    <source>
        <dbReference type="Proteomes" id="UP000626092"/>
    </source>
</evidence>
<dbReference type="InterPro" id="IPR002554">
    <property type="entry name" value="PP2A_B56"/>
</dbReference>
<dbReference type="InterPro" id="IPR011989">
    <property type="entry name" value="ARM-like"/>
</dbReference>
<dbReference type="Gene3D" id="1.25.10.10">
    <property type="entry name" value="Leucine-rich Repeat Variant"/>
    <property type="match status" value="1"/>
</dbReference>
<dbReference type="InterPro" id="IPR028163">
    <property type="entry name" value="HAUS_6_N"/>
</dbReference>
<feature type="compositionally biased region" description="Basic and acidic residues" evidence="4">
    <location>
        <begin position="334"/>
        <end position="346"/>
    </location>
</feature>
<feature type="domain" description="HAUS augmin-like complex subunit 6 N-terminal" evidence="5">
    <location>
        <begin position="1"/>
        <end position="246"/>
    </location>
</feature>
<dbReference type="Pfam" id="PF14661">
    <property type="entry name" value="HAUS6_N"/>
    <property type="match status" value="1"/>
</dbReference>
<dbReference type="GO" id="GO:0007165">
    <property type="term" value="P:signal transduction"/>
    <property type="evidence" value="ECO:0007669"/>
    <property type="project" value="InterPro"/>
</dbReference>
<dbReference type="PANTHER" id="PTHR10257">
    <property type="entry name" value="SERINE/THREONINE PROTEIN PHOSPHATASE 2A PP2A REGULATORY SUBUNIT B"/>
    <property type="match status" value="1"/>
</dbReference>
<comment type="caution">
    <text evidence="6">The sequence shown here is derived from an EMBL/GenBank/DDBJ whole genome shotgun (WGS) entry which is preliminary data.</text>
</comment>
<dbReference type="Pfam" id="PF01603">
    <property type="entry name" value="B56"/>
    <property type="match status" value="1"/>
</dbReference>
<comment type="similarity">
    <text evidence="2">Belongs to the phosphatase 2A regulatory subunit B56 family.</text>
</comment>
<evidence type="ECO:0000259" key="5">
    <source>
        <dbReference type="Pfam" id="PF14661"/>
    </source>
</evidence>
<feature type="compositionally biased region" description="Polar residues" evidence="4">
    <location>
        <begin position="312"/>
        <end position="333"/>
    </location>
</feature>
<feature type="compositionally biased region" description="Polar residues" evidence="4">
    <location>
        <begin position="817"/>
        <end position="855"/>
    </location>
</feature>
<evidence type="ECO:0000313" key="6">
    <source>
        <dbReference type="EMBL" id="KAF7135463.1"/>
    </source>
</evidence>
<dbReference type="FunFam" id="1.25.10.10:FF:000041">
    <property type="entry name" value="Serine/threonine protein phosphatase 2A regulatory subunit"/>
    <property type="match status" value="1"/>
</dbReference>
<evidence type="ECO:0000256" key="3">
    <source>
        <dbReference type="ARBA" id="ARBA00022490"/>
    </source>
</evidence>
<dbReference type="SUPFAM" id="SSF48371">
    <property type="entry name" value="ARM repeat"/>
    <property type="match status" value="1"/>
</dbReference>
<feature type="compositionally biased region" description="Low complexity" evidence="4">
    <location>
        <begin position="393"/>
        <end position="402"/>
    </location>
</feature>
<dbReference type="InterPro" id="IPR016024">
    <property type="entry name" value="ARM-type_fold"/>
</dbReference>